<organism evidence="2 3">
    <name type="scientific">candidate division WWE3 bacterium CG_4_10_14_0_2_um_filter_41_14</name>
    <dbReference type="NCBI Taxonomy" id="1975072"/>
    <lineage>
        <taxon>Bacteria</taxon>
        <taxon>Katanobacteria</taxon>
    </lineage>
</organism>
<dbReference type="AlphaFoldDB" id="A0A2M7TGL1"/>
<dbReference type="InterPro" id="IPR012912">
    <property type="entry name" value="Plasmid_pRiA4b_Orf3-like"/>
</dbReference>
<name>A0A2M7TGL1_UNCKA</name>
<dbReference type="Pfam" id="PF07929">
    <property type="entry name" value="PRiA4_ORF3"/>
    <property type="match status" value="1"/>
</dbReference>
<comment type="caution">
    <text evidence="2">The sequence shown here is derived from an EMBL/GenBank/DDBJ whole genome shotgun (WGS) entry which is preliminary data.</text>
</comment>
<proteinExistence type="predicted"/>
<reference evidence="3" key="1">
    <citation type="submission" date="2017-09" db="EMBL/GenBank/DDBJ databases">
        <title>Depth-based differentiation of microbial function through sediment-hosted aquifers and enrichment of novel symbionts in the deep terrestrial subsurface.</title>
        <authorList>
            <person name="Probst A.J."/>
            <person name="Ladd B."/>
            <person name="Jarett J.K."/>
            <person name="Geller-Mcgrath D.E."/>
            <person name="Sieber C.M.K."/>
            <person name="Emerson J.B."/>
            <person name="Anantharaman K."/>
            <person name="Thomas B.C."/>
            <person name="Malmstrom R."/>
            <person name="Stieglmeier M."/>
            <person name="Klingl A."/>
            <person name="Woyke T."/>
            <person name="Ryan C.M."/>
            <person name="Banfield J.F."/>
        </authorList>
    </citation>
    <scope>NUCLEOTIDE SEQUENCE [LARGE SCALE GENOMIC DNA]</scope>
</reference>
<evidence type="ECO:0000259" key="1">
    <source>
        <dbReference type="Pfam" id="PF07929"/>
    </source>
</evidence>
<evidence type="ECO:0000313" key="3">
    <source>
        <dbReference type="Proteomes" id="UP000228920"/>
    </source>
</evidence>
<protein>
    <recommendedName>
        <fullName evidence="1">Plasmid pRiA4b Orf3-like domain-containing protein</fullName>
    </recommendedName>
</protein>
<accession>A0A2M7TGL1</accession>
<dbReference type="Proteomes" id="UP000228920">
    <property type="component" value="Unassembled WGS sequence"/>
</dbReference>
<evidence type="ECO:0000313" key="2">
    <source>
        <dbReference type="EMBL" id="PIZ45202.1"/>
    </source>
</evidence>
<dbReference type="EMBL" id="PFNL01000146">
    <property type="protein sequence ID" value="PIZ45202.1"/>
    <property type="molecule type" value="Genomic_DNA"/>
</dbReference>
<gene>
    <name evidence="2" type="ORF">COY32_05480</name>
</gene>
<dbReference type="InterPro" id="IPR024047">
    <property type="entry name" value="MM3350-like_sf"/>
</dbReference>
<feature type="domain" description="Plasmid pRiA4b Orf3-like" evidence="1">
    <location>
        <begin position="24"/>
        <end position="121"/>
    </location>
</feature>
<sequence length="149" mass="17746">MFKGIPLIKQKVTNLDNPGNYKILDVASNLTLYRFARIIVKAFHFDFDHAFGFYNNIDDHYRSTKIFELFSDMPDVEHTPGAQGVKRFFMVSDLYKEDDTFLFLFDYGDGWRFKLEFLDDSEKVYHVPDSYYKIFESHGEDPEQYPNYD</sequence>
<dbReference type="Gene3D" id="3.10.290.30">
    <property type="entry name" value="MM3350-like"/>
    <property type="match status" value="1"/>
</dbReference>
<dbReference type="SUPFAM" id="SSF159941">
    <property type="entry name" value="MM3350-like"/>
    <property type="match status" value="1"/>
</dbReference>